<gene>
    <name evidence="1" type="ORF">Rain11_2421</name>
</gene>
<dbReference type="Pfam" id="PF11138">
    <property type="entry name" value="DUF2911"/>
    <property type="match status" value="1"/>
</dbReference>
<name>A0A2N3I7L9_9BACT</name>
<sequence length="282" mass="32358">MKKIFVFLFLIVWGKETFAQELPQASPICKIEQRIGLTDVSLRYSRPSVKERTIWGNLVPYNTLWRTGANACTVISFSDNVVLAGQNIPAGEYSVFTIPAQDEWTFILNKNTKLWGTDGYKSDDDLVRIKVKPDLNAPFTETMTFFFDNIKVDAADLVFAWDRLRFALKISVDTDTKALANIKKAVSEAENIYRTYNSSATYLLDSNKELLQALDWAKKSVAMKETYWNTYTLSRAYAANKLFKEAIATAEKSLKLAQEAKMETYVKMNQKNLEEWKKQKMK</sequence>
<protein>
    <recommendedName>
        <fullName evidence="3">DUF2911 domain-containing protein</fullName>
    </recommendedName>
</protein>
<evidence type="ECO:0008006" key="3">
    <source>
        <dbReference type="Google" id="ProtNLM"/>
    </source>
</evidence>
<evidence type="ECO:0000313" key="1">
    <source>
        <dbReference type="EMBL" id="PKQ66301.1"/>
    </source>
</evidence>
<dbReference type="InterPro" id="IPR011990">
    <property type="entry name" value="TPR-like_helical_dom_sf"/>
</dbReference>
<proteinExistence type="predicted"/>
<dbReference type="RefSeq" id="WP_101359682.1">
    <property type="nucleotide sequence ID" value="NZ_NKXO01000050.1"/>
</dbReference>
<evidence type="ECO:0000313" key="2">
    <source>
        <dbReference type="Proteomes" id="UP000233387"/>
    </source>
</evidence>
<keyword evidence="2" id="KW-1185">Reference proteome</keyword>
<comment type="caution">
    <text evidence="1">The sequence shown here is derived from an EMBL/GenBank/DDBJ whole genome shotgun (WGS) entry which is preliminary data.</text>
</comment>
<dbReference type="InterPro" id="IPR021314">
    <property type="entry name" value="DUF2911"/>
</dbReference>
<dbReference type="AlphaFoldDB" id="A0A2N3I7L9"/>
<reference evidence="1 2" key="1">
    <citation type="submission" date="2017-06" db="EMBL/GenBank/DDBJ databases">
        <title>Raineya orbicola gen. nov., sp. nov. a slightly thermophilic bacterium of the phylum Bacteroidetes and the description of Raineyaceae fam. nov.</title>
        <authorList>
            <person name="Albuquerque L."/>
            <person name="Polonia A.R.M."/>
            <person name="Barroso C."/>
            <person name="Froufe H.J.C."/>
            <person name="Lage O."/>
            <person name="Lobo-Da-Cunha A."/>
            <person name="Egas C."/>
            <person name="Da Costa M.S."/>
        </authorList>
    </citation>
    <scope>NUCLEOTIDE SEQUENCE [LARGE SCALE GENOMIC DNA]</scope>
    <source>
        <strain evidence="1 2">SPSPC-11</strain>
    </source>
</reference>
<dbReference type="OrthoDB" id="195456at2"/>
<dbReference type="Gene3D" id="1.25.40.10">
    <property type="entry name" value="Tetratricopeptide repeat domain"/>
    <property type="match status" value="1"/>
</dbReference>
<organism evidence="1 2">
    <name type="scientific">Raineya orbicola</name>
    <dbReference type="NCBI Taxonomy" id="2016530"/>
    <lineage>
        <taxon>Bacteria</taxon>
        <taxon>Pseudomonadati</taxon>
        <taxon>Bacteroidota</taxon>
        <taxon>Cytophagia</taxon>
        <taxon>Cytophagales</taxon>
        <taxon>Raineyaceae</taxon>
        <taxon>Raineya</taxon>
    </lineage>
</organism>
<dbReference type="Proteomes" id="UP000233387">
    <property type="component" value="Unassembled WGS sequence"/>
</dbReference>
<accession>A0A2N3I7L9</accession>
<dbReference type="EMBL" id="NKXO01000050">
    <property type="protein sequence ID" value="PKQ66301.1"/>
    <property type="molecule type" value="Genomic_DNA"/>
</dbReference>